<sequence>MSIKTQFFCSVDHCILSVYVSGFRPEEITVELKDNEIIVEGEHREQNQGESVHCQVLSPCVHSKRHPKGEHQVRAARGPLVQTGSAPFPLW</sequence>
<dbReference type="Proteomes" id="UP000050741">
    <property type="component" value="Unassembled WGS sequence"/>
</dbReference>
<keyword evidence="3" id="KW-1185">Reference proteome</keyword>
<evidence type="ECO:0000313" key="4">
    <source>
        <dbReference type="WBParaSite" id="GPLIN_000848200"/>
    </source>
</evidence>
<name>A0A183C6I6_GLOPA</name>
<reference evidence="4" key="3">
    <citation type="submission" date="2016-06" db="UniProtKB">
        <authorList>
            <consortium name="WormBaseParasite"/>
        </authorList>
    </citation>
    <scope>IDENTIFICATION</scope>
</reference>
<dbReference type="Gene3D" id="2.60.40.790">
    <property type="match status" value="1"/>
</dbReference>
<organism evidence="3 4">
    <name type="scientific">Globodera pallida</name>
    <name type="common">Potato cyst nematode worm</name>
    <name type="synonym">Heterodera pallida</name>
    <dbReference type="NCBI Taxonomy" id="36090"/>
    <lineage>
        <taxon>Eukaryota</taxon>
        <taxon>Metazoa</taxon>
        <taxon>Ecdysozoa</taxon>
        <taxon>Nematoda</taxon>
        <taxon>Chromadorea</taxon>
        <taxon>Rhabditida</taxon>
        <taxon>Tylenchina</taxon>
        <taxon>Tylenchomorpha</taxon>
        <taxon>Tylenchoidea</taxon>
        <taxon>Heteroderidae</taxon>
        <taxon>Heteroderinae</taxon>
        <taxon>Globodera</taxon>
    </lineage>
</organism>
<feature type="region of interest" description="Disordered" evidence="1">
    <location>
        <begin position="64"/>
        <end position="91"/>
    </location>
</feature>
<dbReference type="InterPro" id="IPR002068">
    <property type="entry name" value="A-crystallin/Hsp20_dom"/>
</dbReference>
<dbReference type="WBParaSite" id="GPLIN_000848200">
    <property type="protein sequence ID" value="GPLIN_000848200"/>
    <property type="gene ID" value="GPLIN_000848200"/>
</dbReference>
<dbReference type="SUPFAM" id="SSF49764">
    <property type="entry name" value="HSP20-like chaperones"/>
    <property type="match status" value="1"/>
</dbReference>
<proteinExistence type="predicted"/>
<protein>
    <submittedName>
        <fullName evidence="4">SHSP domain-containing protein</fullName>
    </submittedName>
</protein>
<dbReference type="Pfam" id="PF00011">
    <property type="entry name" value="HSP20"/>
    <property type="match status" value="1"/>
</dbReference>
<evidence type="ECO:0000256" key="1">
    <source>
        <dbReference type="SAM" id="MobiDB-lite"/>
    </source>
</evidence>
<evidence type="ECO:0000313" key="3">
    <source>
        <dbReference type="Proteomes" id="UP000050741"/>
    </source>
</evidence>
<accession>A0A183C6I6</accession>
<evidence type="ECO:0000259" key="2">
    <source>
        <dbReference type="Pfam" id="PF00011"/>
    </source>
</evidence>
<feature type="domain" description="SHSP" evidence="2">
    <location>
        <begin position="16"/>
        <end position="55"/>
    </location>
</feature>
<reference evidence="3" key="1">
    <citation type="submission" date="2013-12" db="EMBL/GenBank/DDBJ databases">
        <authorList>
            <person name="Aslett M."/>
        </authorList>
    </citation>
    <scope>NUCLEOTIDE SEQUENCE [LARGE SCALE GENOMIC DNA]</scope>
    <source>
        <strain evidence="3">Lindley</strain>
    </source>
</reference>
<reference evidence="3" key="2">
    <citation type="submission" date="2014-05" db="EMBL/GenBank/DDBJ databases">
        <title>The genome and life-stage specific transcriptomes of Globodera pallida elucidate key aspects of plant parasitism by a cyst nematode.</title>
        <authorList>
            <person name="Cotton J.A."/>
            <person name="Lilley C.J."/>
            <person name="Jones L.M."/>
            <person name="Kikuchi T."/>
            <person name="Reid A.J."/>
            <person name="Thorpe P."/>
            <person name="Tsai I.J."/>
            <person name="Beasley H."/>
            <person name="Blok V."/>
            <person name="Cock P.J.A."/>
            <person name="Van den Akker S.E."/>
            <person name="Holroyd N."/>
            <person name="Hunt M."/>
            <person name="Mantelin S."/>
            <person name="Naghra H."/>
            <person name="Pain A."/>
            <person name="Palomares-Rius J.E."/>
            <person name="Zarowiecki M."/>
            <person name="Berriman M."/>
            <person name="Jones J.T."/>
            <person name="Urwin P.E."/>
        </authorList>
    </citation>
    <scope>NUCLEOTIDE SEQUENCE [LARGE SCALE GENOMIC DNA]</scope>
    <source>
        <strain evidence="3">Lindley</strain>
    </source>
</reference>
<dbReference type="InterPro" id="IPR008978">
    <property type="entry name" value="HSP20-like_chaperone"/>
</dbReference>
<dbReference type="AlphaFoldDB" id="A0A183C6I6"/>